<evidence type="ECO:0000313" key="3">
    <source>
        <dbReference type="RefSeq" id="XP_016498711.1"/>
    </source>
</evidence>
<dbReference type="RefSeq" id="XP_016498710.1">
    <property type="nucleotide sequence ID" value="XM_016643224.1"/>
</dbReference>
<evidence type="ECO:0000313" key="2">
    <source>
        <dbReference type="RefSeq" id="XP_016498710.1"/>
    </source>
</evidence>
<gene>
    <name evidence="1 2 3 4" type="primary">LOC107817404</name>
</gene>
<proteinExistence type="predicted"/>
<organism evidence="4">
    <name type="scientific">Nicotiana tabacum</name>
    <name type="common">Common tobacco</name>
    <dbReference type="NCBI Taxonomy" id="4097"/>
    <lineage>
        <taxon>Eukaryota</taxon>
        <taxon>Viridiplantae</taxon>
        <taxon>Streptophyta</taxon>
        <taxon>Embryophyta</taxon>
        <taxon>Tracheophyta</taxon>
        <taxon>Spermatophyta</taxon>
        <taxon>Magnoliopsida</taxon>
        <taxon>eudicotyledons</taxon>
        <taxon>Gunneridae</taxon>
        <taxon>Pentapetalae</taxon>
        <taxon>asterids</taxon>
        <taxon>lamiids</taxon>
        <taxon>Solanales</taxon>
        <taxon>Solanaceae</taxon>
        <taxon>Nicotianoideae</taxon>
        <taxon>Nicotianeae</taxon>
        <taxon>Nicotiana</taxon>
    </lineage>
</organism>
<reference evidence="1 2" key="1">
    <citation type="submission" date="2025-04" db="UniProtKB">
        <authorList>
            <consortium name="RefSeq"/>
        </authorList>
    </citation>
    <scope>IDENTIFICATION</scope>
</reference>
<accession>A0A1S4CBV9</accession>
<dbReference type="AlphaFoldDB" id="A0A1S4CBV9"/>
<evidence type="ECO:0000313" key="1">
    <source>
        <dbReference type="RefSeq" id="XP_016498709.1"/>
    </source>
</evidence>
<protein>
    <submittedName>
        <fullName evidence="1 2">Uncharacterized protein isoform X2</fullName>
    </submittedName>
</protein>
<name>A0A1S4CBV9_TOBAC</name>
<dbReference type="OrthoDB" id="1930928at2759"/>
<evidence type="ECO:0000313" key="4">
    <source>
        <dbReference type="RefSeq" id="XP_016498712.1"/>
    </source>
</evidence>
<dbReference type="RefSeq" id="XP_016498711.1">
    <property type="nucleotide sequence ID" value="XM_016643225.1"/>
</dbReference>
<dbReference type="RefSeq" id="XP_016498712.1">
    <property type="nucleotide sequence ID" value="XM_016643226.1"/>
</dbReference>
<dbReference type="RefSeq" id="XP_016498709.1">
    <property type="nucleotide sequence ID" value="XM_016643223.1"/>
</dbReference>
<sequence>MSRLEKIIDSICPPKKGKRQCSEERGVKIKQRRREIYREKSADRRELNLMQRRMVYLHSTTYNPIGNSTEVPTSSQFSKERIENTVGVRGDLSSLLETTNVQSLDASVISDNGRDIGSRSCAFEVGSTSGTCTEQYNITSHTTTRKDEIKQYQSARWISPPEATWRLFGFPISEISPAIYHLQVYLEGQQFVSFKTTHTINAIVSNPMIRKTMLTEFFLMNRENKDAKNLKLLYKEFPKYFVWSKQYRMWTRRQRGTVIGRIVICHLTEGERYYLRLLLMNNRGPKSYQHLLIVNGVCCSTFREAEEKKGLL</sequence>